<evidence type="ECO:0000256" key="1">
    <source>
        <dbReference type="SAM" id="Phobius"/>
    </source>
</evidence>
<dbReference type="Proteomes" id="UP000199482">
    <property type="component" value="Chromosome I"/>
</dbReference>
<keyword evidence="1" id="KW-0812">Transmembrane</keyword>
<evidence type="ECO:0000313" key="5">
    <source>
        <dbReference type="Proteomes" id="UP000893823"/>
    </source>
</evidence>
<keyword evidence="5" id="KW-1185">Reference proteome</keyword>
<reference evidence="4" key="2">
    <citation type="submission" date="2016-10" db="EMBL/GenBank/DDBJ databases">
        <authorList>
            <person name="Varghese N."/>
            <person name="Submissions S."/>
        </authorList>
    </citation>
    <scope>NUCLEOTIDE SEQUENCE [LARGE SCALE GENOMIC DNA]</scope>
    <source>
        <strain evidence="4">CPCC 202695</strain>
    </source>
</reference>
<name>A0A1H1SPE1_9MICO</name>
<proteinExistence type="predicted"/>
<reference evidence="3" key="1">
    <citation type="submission" date="2016-10" db="EMBL/GenBank/DDBJ databases">
        <authorList>
            <person name="de Groot N.N."/>
        </authorList>
    </citation>
    <scope>NUCLEOTIDE SEQUENCE [LARGE SCALE GENOMIC DNA]</scope>
    <source>
        <strain evidence="3">CPCC 202695</strain>
    </source>
</reference>
<dbReference type="EMBL" id="SODL02000009">
    <property type="protein sequence ID" value="MCP2369301.1"/>
    <property type="molecule type" value="Genomic_DNA"/>
</dbReference>
<sequence>MSVELRERTAPSAARRLGVTLLRALRVELRIYANIGRFLMRRPAIAPGAAGFGYHRPVLTILWIFIVLSAVEIPILDLIVHRWPAVRIAVLALGIWGLTWMLGLLFGYLMRPHTVGPDGIRVREGLETDILLSWDDIASVARERRVDEPKTPKITEADGARTLSLRMQDETVIRIELERPTPVRLPGTAPKGGEHLVDDVRIWVDDPTGFMAAVREHI</sequence>
<feature type="transmembrane region" description="Helical" evidence="1">
    <location>
        <begin position="58"/>
        <end position="76"/>
    </location>
</feature>
<gene>
    <name evidence="2" type="ORF">BCL57_003487</name>
    <name evidence="3" type="ORF">SAMN04489721_1418</name>
</gene>
<reference evidence="2" key="3">
    <citation type="submission" date="2022-06" db="EMBL/GenBank/DDBJ databases">
        <title>Genomic Encyclopedia of Type Strains, Phase III (KMG-III): the genomes of soil and plant-associated and newly described type strains.</title>
        <authorList>
            <person name="Whitman W."/>
        </authorList>
    </citation>
    <scope>NUCLEOTIDE SEQUENCE</scope>
    <source>
        <strain evidence="2">CPCC 202695</strain>
    </source>
</reference>
<evidence type="ECO:0000313" key="4">
    <source>
        <dbReference type="Proteomes" id="UP000199482"/>
    </source>
</evidence>
<evidence type="ECO:0000313" key="2">
    <source>
        <dbReference type="EMBL" id="MCP2369301.1"/>
    </source>
</evidence>
<dbReference type="STRING" id="589382.SAMN04489721_1418"/>
<organism evidence="3 4">
    <name type="scientific">Agromyces flavus</name>
    <dbReference type="NCBI Taxonomy" id="589382"/>
    <lineage>
        <taxon>Bacteria</taxon>
        <taxon>Bacillati</taxon>
        <taxon>Actinomycetota</taxon>
        <taxon>Actinomycetes</taxon>
        <taxon>Micrococcales</taxon>
        <taxon>Microbacteriaceae</taxon>
        <taxon>Agromyces</taxon>
    </lineage>
</organism>
<dbReference type="RefSeq" id="WP_092670472.1">
    <property type="nucleotide sequence ID" value="NZ_BMDN01000006.1"/>
</dbReference>
<keyword evidence="1" id="KW-0472">Membrane</keyword>
<evidence type="ECO:0000313" key="3">
    <source>
        <dbReference type="EMBL" id="SDS49852.1"/>
    </source>
</evidence>
<dbReference type="AlphaFoldDB" id="A0A1H1SPE1"/>
<feature type="transmembrane region" description="Helical" evidence="1">
    <location>
        <begin position="88"/>
        <end position="110"/>
    </location>
</feature>
<protein>
    <recommendedName>
        <fullName evidence="6">PH domain-containing protein</fullName>
    </recommendedName>
</protein>
<dbReference type="EMBL" id="LT629755">
    <property type="protein sequence ID" value="SDS49852.1"/>
    <property type="molecule type" value="Genomic_DNA"/>
</dbReference>
<keyword evidence="1" id="KW-1133">Transmembrane helix</keyword>
<dbReference type="Proteomes" id="UP000893823">
    <property type="component" value="Unassembled WGS sequence"/>
</dbReference>
<evidence type="ECO:0008006" key="6">
    <source>
        <dbReference type="Google" id="ProtNLM"/>
    </source>
</evidence>
<accession>A0A1H1SPE1</accession>